<dbReference type="OrthoDB" id="4808509at2"/>
<reference evidence="2 3" key="1">
    <citation type="submission" date="2018-03" db="EMBL/GenBank/DDBJ databases">
        <title>Characteristics and genome of n-alkane degrading marine bacteria Gordonia iterans isolated from crude oil contaminated in Tae-an, South Korea.</title>
        <authorList>
            <person name="Lee S.-S."/>
            <person name="Kim H."/>
        </authorList>
    </citation>
    <scope>NUCLEOTIDE SEQUENCE [LARGE SCALE GENOMIC DNA]</scope>
    <source>
        <strain evidence="2 3">Co17</strain>
    </source>
</reference>
<dbReference type="Proteomes" id="UP000239814">
    <property type="component" value="Chromosome"/>
</dbReference>
<evidence type="ECO:0000313" key="3">
    <source>
        <dbReference type="Proteomes" id="UP000239814"/>
    </source>
</evidence>
<proteinExistence type="predicted"/>
<gene>
    <name evidence="2" type="ORF">C6V83_05220</name>
</gene>
<keyword evidence="2" id="KW-0966">Cell projection</keyword>
<name>A0A2S0KDN7_9ACTN</name>
<dbReference type="KEGG" id="git:C6V83_05220"/>
<feature type="domain" description="SAF" evidence="1">
    <location>
        <begin position="41"/>
        <end position="103"/>
    </location>
</feature>
<dbReference type="Pfam" id="PF08666">
    <property type="entry name" value="SAF"/>
    <property type="match status" value="1"/>
</dbReference>
<dbReference type="Gene3D" id="3.90.1210.10">
    <property type="entry name" value="Antifreeze-like/N-acetylneuraminic acid synthase C-terminal domain"/>
    <property type="match status" value="1"/>
</dbReference>
<dbReference type="AlphaFoldDB" id="A0A2S0KDN7"/>
<keyword evidence="3" id="KW-1185">Reference proteome</keyword>
<keyword evidence="2" id="KW-0969">Cilium</keyword>
<evidence type="ECO:0000313" key="2">
    <source>
        <dbReference type="EMBL" id="AVL99765.1"/>
    </source>
</evidence>
<sequence>MITLTDLPRPRAVVVRRGLAVLLLIAAAALAVTGHARERTESVLVAAHQLRPGVVVHDDDVRVRQVPAGAALPGVLREPGQAVGGRLAGAVAPGEALTAGRLLSSRLPAALTGDPRARLVPVRTADPAVAGLLRAGDVVDVLDEEARVLATRAVVAVPAAPEPKSGPAGSSPVLLAMAEGPARTVAGAGLATALTLILH</sequence>
<keyword evidence="2" id="KW-0282">Flagellum</keyword>
<accession>A0A2S0KDN7</accession>
<protein>
    <submittedName>
        <fullName evidence="2">Flagellar biosynthesis protein FlgA</fullName>
    </submittedName>
</protein>
<evidence type="ECO:0000259" key="1">
    <source>
        <dbReference type="SMART" id="SM00858"/>
    </source>
</evidence>
<dbReference type="SMART" id="SM00858">
    <property type="entry name" value="SAF"/>
    <property type="match status" value="1"/>
</dbReference>
<dbReference type="RefSeq" id="WP_105941500.1">
    <property type="nucleotide sequence ID" value="NZ_CP027433.1"/>
</dbReference>
<organism evidence="2 3">
    <name type="scientific">Gordonia iterans</name>
    <dbReference type="NCBI Taxonomy" id="1004901"/>
    <lineage>
        <taxon>Bacteria</taxon>
        <taxon>Bacillati</taxon>
        <taxon>Actinomycetota</taxon>
        <taxon>Actinomycetes</taxon>
        <taxon>Mycobacteriales</taxon>
        <taxon>Gordoniaceae</taxon>
        <taxon>Gordonia</taxon>
    </lineage>
</organism>
<dbReference type="EMBL" id="CP027433">
    <property type="protein sequence ID" value="AVL99765.1"/>
    <property type="molecule type" value="Genomic_DNA"/>
</dbReference>
<dbReference type="InterPro" id="IPR013974">
    <property type="entry name" value="SAF"/>
</dbReference>
<dbReference type="CDD" id="cd11614">
    <property type="entry name" value="SAF_CpaB_FlgA_like"/>
    <property type="match status" value="1"/>
</dbReference>